<comment type="similarity">
    <text evidence="2">Belongs to the MmpS family.</text>
</comment>
<evidence type="ECO:0000256" key="1">
    <source>
        <dbReference type="ARBA" id="ARBA00004236"/>
    </source>
</evidence>
<dbReference type="Proteomes" id="UP000257080">
    <property type="component" value="Unassembled WGS sequence"/>
</dbReference>
<dbReference type="Pfam" id="PF05423">
    <property type="entry name" value="Mycobact_memb"/>
    <property type="match status" value="1"/>
</dbReference>
<evidence type="ECO:0000256" key="5">
    <source>
        <dbReference type="ARBA" id="ARBA00022989"/>
    </source>
</evidence>
<evidence type="ECO:0000256" key="4">
    <source>
        <dbReference type="ARBA" id="ARBA00022692"/>
    </source>
</evidence>
<dbReference type="InterPro" id="IPR038468">
    <property type="entry name" value="MmpS_C"/>
</dbReference>
<evidence type="ECO:0008006" key="10">
    <source>
        <dbReference type="Google" id="ProtNLM"/>
    </source>
</evidence>
<feature type="transmembrane region" description="Helical" evidence="7">
    <location>
        <begin position="44"/>
        <end position="66"/>
    </location>
</feature>
<proteinExistence type="inferred from homology"/>
<dbReference type="AlphaFoldDB" id="A0A3E0W700"/>
<evidence type="ECO:0000313" key="8">
    <source>
        <dbReference type="EMBL" id="RFA25237.1"/>
    </source>
</evidence>
<reference evidence="8 9" key="1">
    <citation type="submission" date="2017-04" db="EMBL/GenBank/DDBJ databases">
        <title>Comparative genome analysis of Subtercola boreus.</title>
        <authorList>
            <person name="Cho Y.-J."/>
            <person name="Cho A."/>
            <person name="Kim O.-S."/>
            <person name="Lee J.-I."/>
        </authorList>
    </citation>
    <scope>NUCLEOTIDE SEQUENCE [LARGE SCALE GENOMIC DNA]</scope>
    <source>
        <strain evidence="8 9">P28004</strain>
    </source>
</reference>
<evidence type="ECO:0000256" key="3">
    <source>
        <dbReference type="ARBA" id="ARBA00022475"/>
    </source>
</evidence>
<comment type="caution">
    <text evidence="8">The sequence shown here is derived from an EMBL/GenBank/DDBJ whole genome shotgun (WGS) entry which is preliminary data.</text>
</comment>
<dbReference type="EMBL" id="NBXE01000034">
    <property type="protein sequence ID" value="RFA25237.1"/>
    <property type="molecule type" value="Genomic_DNA"/>
</dbReference>
<keyword evidence="3" id="KW-1003">Cell membrane</keyword>
<keyword evidence="6 7" id="KW-0472">Membrane</keyword>
<accession>A0A3E0W700</accession>
<comment type="subcellular location">
    <subcellularLocation>
        <location evidence="1">Cell membrane</location>
    </subcellularLocation>
</comment>
<keyword evidence="5 7" id="KW-1133">Transmembrane helix</keyword>
<name>A0A3E0W700_9MICO</name>
<dbReference type="Gene3D" id="2.60.40.2880">
    <property type="entry name" value="MmpS1-5, C-terminal soluble domain"/>
    <property type="match status" value="1"/>
</dbReference>
<evidence type="ECO:0000256" key="2">
    <source>
        <dbReference type="ARBA" id="ARBA00007531"/>
    </source>
</evidence>
<evidence type="ECO:0000256" key="7">
    <source>
        <dbReference type="SAM" id="Phobius"/>
    </source>
</evidence>
<dbReference type="InterPro" id="IPR008693">
    <property type="entry name" value="MmpS"/>
</dbReference>
<sequence>MILGIVAFVGSFIPFLNFATGFVAFIGIVFGIIGLVVKHRPRKVAIAGLIISVIALILSIILAIAYTAAFASGVSSAIATASAEANIDVPIVYAVTGDGTAQINYSTYSNGTSGSESANGQTLPFEKDVIAKTGGTFNYSSFNLSAIGDANTTTITCTITVNGKVVSTQTGSGAYANASCNVSGSDLTK</sequence>
<organism evidence="8 9">
    <name type="scientific">Subtercola boreus</name>
    <dbReference type="NCBI Taxonomy" id="120213"/>
    <lineage>
        <taxon>Bacteria</taxon>
        <taxon>Bacillati</taxon>
        <taxon>Actinomycetota</taxon>
        <taxon>Actinomycetes</taxon>
        <taxon>Micrococcales</taxon>
        <taxon>Microbacteriaceae</taxon>
        <taxon>Subtercola</taxon>
    </lineage>
</organism>
<protein>
    <recommendedName>
        <fullName evidence="10">DUF4190 domain-containing protein</fullName>
    </recommendedName>
</protein>
<evidence type="ECO:0000256" key="6">
    <source>
        <dbReference type="ARBA" id="ARBA00023136"/>
    </source>
</evidence>
<evidence type="ECO:0000313" key="9">
    <source>
        <dbReference type="Proteomes" id="UP000257080"/>
    </source>
</evidence>
<feature type="transmembrane region" description="Helical" evidence="7">
    <location>
        <begin position="12"/>
        <end position="37"/>
    </location>
</feature>
<dbReference type="GO" id="GO:0005886">
    <property type="term" value="C:plasma membrane"/>
    <property type="evidence" value="ECO:0007669"/>
    <property type="project" value="UniProtKB-SubCell"/>
</dbReference>
<keyword evidence="4 7" id="KW-0812">Transmembrane</keyword>
<gene>
    <name evidence="8" type="ORF">B7R25_14385</name>
</gene>